<feature type="chain" id="PRO_5030619399" evidence="1">
    <location>
        <begin position="29"/>
        <end position="535"/>
    </location>
</feature>
<reference evidence="2 3" key="1">
    <citation type="submission" date="2019-10" db="EMBL/GenBank/DDBJ databases">
        <title>Evaluation of single-gene subtyping targets for Pseudomonas.</title>
        <authorList>
            <person name="Reichler S.J."/>
            <person name="Orsi R.H."/>
            <person name="Wiedmann M."/>
            <person name="Martin N.H."/>
            <person name="Murphy S.I."/>
        </authorList>
    </citation>
    <scope>NUCLEOTIDE SEQUENCE [LARGE SCALE GENOMIC DNA]</scope>
    <source>
        <strain evidence="2 3">FSL R10-2107</strain>
    </source>
</reference>
<name>A0A7X2CK97_9PSED</name>
<organism evidence="2 3">
    <name type="scientific">Pseudomonas helleri</name>
    <dbReference type="NCBI Taxonomy" id="1608996"/>
    <lineage>
        <taxon>Bacteria</taxon>
        <taxon>Pseudomonadati</taxon>
        <taxon>Pseudomonadota</taxon>
        <taxon>Gammaproteobacteria</taxon>
        <taxon>Pseudomonadales</taxon>
        <taxon>Pseudomonadaceae</taxon>
        <taxon>Pseudomonas</taxon>
    </lineage>
</organism>
<dbReference type="EMBL" id="WIVX01000151">
    <property type="protein sequence ID" value="MQU34083.1"/>
    <property type="molecule type" value="Genomic_DNA"/>
</dbReference>
<sequence length="535" mass="57614">MSISKTVRILLTTAILLFIAVVSINSFAAECRKTGQTCVEGPATRNISGNLIYQGCWRYRSTYECIKPQAIDYCAAISKVAGCWQTSTSCVSAAWNGTCLTEQRTYRCGDPNTSTPPNTVKLDNTYTITKDQLDTSQCTSYSDNPLCYLASHTCVEGPETRVINGLAVYKSCWKYKDDYSCINPNKQSDCQPLIDKGCKKIDETCLESTDPIGCVMKQVTYSCITQKGTTTTTEDCSTKTSCYQGVCWDTGYPNDTDFAKAVAAQEAAREAGVYGANGALFDGVAESCAKGYGGIKNCCTKSGGAQTNNSIMGSVASSTAWGAMKYGSKYMYDFAYDNSAWVQSGSKAFGLEHAAGADFQIGMYGLTYTFGGAAAVPTTGMLGGPIYGLGGGFYFDPYSFAIAVAIQVVMELRSCEPEEQQLGMHRGANLCHFVGSYCSKKVLGACLETTESYCCYNSKLAKIINEQGKPQIGKGWGDAKNPSCGGFTVDEFQRVDFSRLDLTEFTADIMAASVLPNVEGLKSSVKEQMDGKTTN</sequence>
<evidence type="ECO:0000256" key="1">
    <source>
        <dbReference type="SAM" id="SignalP"/>
    </source>
</evidence>
<dbReference type="AlphaFoldDB" id="A0A7X2CK97"/>
<comment type="caution">
    <text evidence="2">The sequence shown here is derived from an EMBL/GenBank/DDBJ whole genome shotgun (WGS) entry which is preliminary data.</text>
</comment>
<keyword evidence="3" id="KW-1185">Reference proteome</keyword>
<keyword evidence="1" id="KW-0732">Signal</keyword>
<evidence type="ECO:0000313" key="3">
    <source>
        <dbReference type="Proteomes" id="UP000470186"/>
    </source>
</evidence>
<accession>A0A7X2CK97</accession>
<dbReference type="NCBIfam" id="NF009019">
    <property type="entry name" value="PRK12355.4-2"/>
    <property type="match status" value="1"/>
</dbReference>
<evidence type="ECO:0000313" key="2">
    <source>
        <dbReference type="EMBL" id="MQU34083.1"/>
    </source>
</evidence>
<dbReference type="Pfam" id="PF06986">
    <property type="entry name" value="F_T4SS_TraN"/>
    <property type="match status" value="3"/>
</dbReference>
<protein>
    <submittedName>
        <fullName evidence="2">Conjugal transfer protein TraN</fullName>
    </submittedName>
</protein>
<dbReference type="InterPro" id="IPR014121">
    <property type="entry name" value="TraN_Ftype"/>
</dbReference>
<gene>
    <name evidence="2" type="ORF">GHO30_22345</name>
</gene>
<feature type="signal peptide" evidence="1">
    <location>
        <begin position="1"/>
        <end position="28"/>
    </location>
</feature>
<dbReference type="Proteomes" id="UP000470186">
    <property type="component" value="Unassembled WGS sequence"/>
</dbReference>
<proteinExistence type="predicted"/>